<proteinExistence type="predicted"/>
<evidence type="ECO:0000313" key="1">
    <source>
        <dbReference type="EnsemblPlants" id="OMERI11G08880.1"/>
    </source>
</evidence>
<keyword evidence="2" id="KW-1185">Reference proteome</keyword>
<dbReference type="Proteomes" id="UP000008021">
    <property type="component" value="Chromosome 11"/>
</dbReference>
<protein>
    <submittedName>
        <fullName evidence="1">Uncharacterized protein</fullName>
    </submittedName>
</protein>
<dbReference type="HOGENOM" id="CLU_2389853_0_0_1"/>
<organism evidence="1">
    <name type="scientific">Oryza meridionalis</name>
    <dbReference type="NCBI Taxonomy" id="40149"/>
    <lineage>
        <taxon>Eukaryota</taxon>
        <taxon>Viridiplantae</taxon>
        <taxon>Streptophyta</taxon>
        <taxon>Embryophyta</taxon>
        <taxon>Tracheophyta</taxon>
        <taxon>Spermatophyta</taxon>
        <taxon>Magnoliopsida</taxon>
        <taxon>Liliopsida</taxon>
        <taxon>Poales</taxon>
        <taxon>Poaceae</taxon>
        <taxon>BOP clade</taxon>
        <taxon>Oryzoideae</taxon>
        <taxon>Oryzeae</taxon>
        <taxon>Oryzinae</taxon>
        <taxon>Oryza</taxon>
    </lineage>
</organism>
<reference evidence="1" key="1">
    <citation type="submission" date="2015-04" db="UniProtKB">
        <authorList>
            <consortium name="EnsemblPlants"/>
        </authorList>
    </citation>
    <scope>IDENTIFICATION</scope>
</reference>
<reference evidence="1" key="2">
    <citation type="submission" date="2018-05" db="EMBL/GenBank/DDBJ databases">
        <title>OmerRS3 (Oryza meridionalis Reference Sequence Version 3).</title>
        <authorList>
            <person name="Zhang J."/>
            <person name="Kudrna D."/>
            <person name="Lee S."/>
            <person name="Talag J."/>
            <person name="Welchert J."/>
            <person name="Wing R.A."/>
        </authorList>
    </citation>
    <scope>NUCLEOTIDE SEQUENCE [LARGE SCALE GENOMIC DNA]</scope>
    <source>
        <strain evidence="1">cv. OR44</strain>
    </source>
</reference>
<name>A0A0E0F4V4_9ORYZ</name>
<dbReference type="EnsemblPlants" id="OMERI11G08880.1">
    <property type="protein sequence ID" value="OMERI11G08880.1"/>
    <property type="gene ID" value="OMERI11G08880"/>
</dbReference>
<dbReference type="AlphaFoldDB" id="A0A0E0F4V4"/>
<dbReference type="Gramene" id="OMERI11G08880.1">
    <property type="protein sequence ID" value="OMERI11G08880.1"/>
    <property type="gene ID" value="OMERI11G08880"/>
</dbReference>
<accession>A0A0E0F4V4</accession>
<evidence type="ECO:0000313" key="2">
    <source>
        <dbReference type="Proteomes" id="UP000008021"/>
    </source>
</evidence>
<sequence>MACVRTSKAGEGFGAEVTKSTMPKCGVRNGKVILEFGWADKVEIPGAIAPDDHVLGLKILHIKTMFVKFNGNIIIVSKATNGNKILIISGLARA</sequence>